<dbReference type="OrthoDB" id="226718at2759"/>
<dbReference type="InterPro" id="IPR029058">
    <property type="entry name" value="AB_hydrolase_fold"/>
</dbReference>
<evidence type="ECO:0008006" key="5">
    <source>
        <dbReference type="Google" id="ProtNLM"/>
    </source>
</evidence>
<evidence type="ECO:0000313" key="3">
    <source>
        <dbReference type="EMBL" id="CAH0370467.1"/>
    </source>
</evidence>
<evidence type="ECO:0000313" key="2">
    <source>
        <dbReference type="EMBL" id="CAH0370236.1"/>
    </source>
</evidence>
<keyword evidence="1" id="KW-0732">Signal</keyword>
<dbReference type="Proteomes" id="UP000789595">
    <property type="component" value="Unassembled WGS sequence"/>
</dbReference>
<protein>
    <recommendedName>
        <fullName evidence="5">Phospholipase/carboxylesterase/thioesterase domain-containing protein</fullName>
    </recommendedName>
</protein>
<comment type="caution">
    <text evidence="3">The sequence shown here is derived from an EMBL/GenBank/DDBJ whole genome shotgun (WGS) entry which is preliminary data.</text>
</comment>
<sequence length="266" mass="28707">MAALAALYPAKLQKVASFDRFGHYRLETGEQLLVWTPIYPAGPLPLIIYLHGASSRGDDIQQIFEKGPNCPPALLRAGDIAPRAVVVAPLLAAKREWCKTSREAGTTLKIIDAYFAEEARGAMAAVDRDRVYVTGPSCGGLGAYTLAARLARRGDGFSDRCPPAAAVVPVCGGGSVVFAPLLAKTPCWFWHSESDSAVPCSDTEALVAALEKLDAPVRFTKLTDEETPESPPYVAYMEHHNAWTPAYKVDSPMWAWLFAQSRGEGA</sequence>
<dbReference type="SUPFAM" id="SSF53474">
    <property type="entry name" value="alpha/beta-Hydrolases"/>
    <property type="match status" value="1"/>
</dbReference>
<organism evidence="3 4">
    <name type="scientific">Pelagomonas calceolata</name>
    <dbReference type="NCBI Taxonomy" id="35677"/>
    <lineage>
        <taxon>Eukaryota</taxon>
        <taxon>Sar</taxon>
        <taxon>Stramenopiles</taxon>
        <taxon>Ochrophyta</taxon>
        <taxon>Pelagophyceae</taxon>
        <taxon>Pelagomonadales</taxon>
        <taxon>Pelagomonadaceae</taxon>
        <taxon>Pelagomonas</taxon>
    </lineage>
</organism>
<accession>A0A8J2SNJ6</accession>
<dbReference type="EMBL" id="CAKKNE010000003">
    <property type="protein sequence ID" value="CAH0370467.1"/>
    <property type="molecule type" value="Genomic_DNA"/>
</dbReference>
<name>A0A8J2SNJ6_9STRA</name>
<reference evidence="3" key="1">
    <citation type="submission" date="2021-11" db="EMBL/GenBank/DDBJ databases">
        <authorList>
            <consortium name="Genoscope - CEA"/>
            <person name="William W."/>
        </authorList>
    </citation>
    <scope>NUCLEOTIDE SEQUENCE</scope>
</reference>
<evidence type="ECO:0000313" key="4">
    <source>
        <dbReference type="Proteomes" id="UP000789595"/>
    </source>
</evidence>
<dbReference type="InterPro" id="IPR050955">
    <property type="entry name" value="Plant_Biomass_Hydrol_Est"/>
</dbReference>
<dbReference type="Gene3D" id="3.40.50.1820">
    <property type="entry name" value="alpha/beta hydrolase"/>
    <property type="match status" value="1"/>
</dbReference>
<keyword evidence="4" id="KW-1185">Reference proteome</keyword>
<dbReference type="PANTHER" id="PTHR43037">
    <property type="entry name" value="UNNAMED PRODUCT-RELATED"/>
    <property type="match status" value="1"/>
</dbReference>
<gene>
    <name evidence="2" type="ORF">PECAL_3P01110</name>
    <name evidence="3" type="ORF">PECAL_3P03600</name>
</gene>
<proteinExistence type="predicted"/>
<evidence type="ECO:0000256" key="1">
    <source>
        <dbReference type="ARBA" id="ARBA00022729"/>
    </source>
</evidence>
<dbReference type="EMBL" id="CAKKNE010000003">
    <property type="protein sequence ID" value="CAH0370236.1"/>
    <property type="molecule type" value="Genomic_DNA"/>
</dbReference>
<dbReference type="PANTHER" id="PTHR43037:SF1">
    <property type="entry name" value="BLL1128 PROTEIN"/>
    <property type="match status" value="1"/>
</dbReference>
<dbReference type="AlphaFoldDB" id="A0A8J2SNJ6"/>